<reference evidence="3" key="1">
    <citation type="submission" date="2021-01" db="EMBL/GenBank/DDBJ databases">
        <authorList>
            <person name="Kaushik A."/>
        </authorList>
    </citation>
    <scope>NUCLEOTIDE SEQUENCE</scope>
    <source>
        <strain evidence="3">AG1-1C</strain>
    </source>
</reference>
<dbReference type="InterPro" id="IPR011009">
    <property type="entry name" value="Kinase-like_dom_sf"/>
</dbReference>
<dbReference type="Gene3D" id="1.10.510.10">
    <property type="entry name" value="Transferase(Phosphotransferase) domain 1"/>
    <property type="match status" value="1"/>
</dbReference>
<accession>A0A8H2X104</accession>
<dbReference type="Proteomes" id="UP000663846">
    <property type="component" value="Unassembled WGS sequence"/>
</dbReference>
<dbReference type="EMBL" id="CAJMWS010000315">
    <property type="protein sequence ID" value="CAE6414102.1"/>
    <property type="molecule type" value="Genomic_DNA"/>
</dbReference>
<dbReference type="GO" id="GO:0005634">
    <property type="term" value="C:nucleus"/>
    <property type="evidence" value="ECO:0007669"/>
    <property type="project" value="TreeGrafter"/>
</dbReference>
<dbReference type="InterPro" id="IPR008271">
    <property type="entry name" value="Ser/Thr_kinase_AS"/>
</dbReference>
<feature type="domain" description="Protein kinase" evidence="2">
    <location>
        <begin position="79"/>
        <end position="358"/>
    </location>
</feature>
<evidence type="ECO:0000259" key="2">
    <source>
        <dbReference type="PROSITE" id="PS50011"/>
    </source>
</evidence>
<evidence type="ECO:0000256" key="1">
    <source>
        <dbReference type="SAM" id="MobiDB-lite"/>
    </source>
</evidence>
<name>A0A8H2X104_9AGAM</name>
<dbReference type="GO" id="GO:0044773">
    <property type="term" value="P:mitotic DNA damage checkpoint signaling"/>
    <property type="evidence" value="ECO:0007669"/>
    <property type="project" value="TreeGrafter"/>
</dbReference>
<feature type="region of interest" description="Disordered" evidence="1">
    <location>
        <begin position="1"/>
        <end position="30"/>
    </location>
</feature>
<organism evidence="3 4">
    <name type="scientific">Rhizoctonia solani</name>
    <dbReference type="NCBI Taxonomy" id="456999"/>
    <lineage>
        <taxon>Eukaryota</taxon>
        <taxon>Fungi</taxon>
        <taxon>Dikarya</taxon>
        <taxon>Basidiomycota</taxon>
        <taxon>Agaricomycotina</taxon>
        <taxon>Agaricomycetes</taxon>
        <taxon>Cantharellales</taxon>
        <taxon>Ceratobasidiaceae</taxon>
        <taxon>Rhizoctonia</taxon>
    </lineage>
</organism>
<dbReference type="PANTHER" id="PTHR44167:SF18">
    <property type="entry name" value="PROTEIN KINASE DOMAIN-CONTAINING PROTEIN"/>
    <property type="match status" value="1"/>
</dbReference>
<dbReference type="PANTHER" id="PTHR44167">
    <property type="entry name" value="OVARIAN-SPECIFIC SERINE/THREONINE-PROTEIN KINASE LOK-RELATED"/>
    <property type="match status" value="1"/>
</dbReference>
<dbReference type="GO" id="GO:0004674">
    <property type="term" value="F:protein serine/threonine kinase activity"/>
    <property type="evidence" value="ECO:0007669"/>
    <property type="project" value="TreeGrafter"/>
</dbReference>
<comment type="caution">
    <text evidence="3">The sequence shown here is derived from an EMBL/GenBank/DDBJ whole genome shotgun (WGS) entry which is preliminary data.</text>
</comment>
<proteinExistence type="predicted"/>
<dbReference type="PROSITE" id="PS50011">
    <property type="entry name" value="PROTEIN_KINASE_DOM"/>
    <property type="match status" value="1"/>
</dbReference>
<dbReference type="SUPFAM" id="SSF56112">
    <property type="entry name" value="Protein kinase-like (PK-like)"/>
    <property type="match status" value="1"/>
</dbReference>
<dbReference type="SMART" id="SM00220">
    <property type="entry name" value="S_TKc"/>
    <property type="match status" value="1"/>
</dbReference>
<dbReference type="AlphaFoldDB" id="A0A8H2X104"/>
<gene>
    <name evidence="3" type="ORF">RDB_LOCUS73917</name>
</gene>
<evidence type="ECO:0000313" key="3">
    <source>
        <dbReference type="EMBL" id="CAE6414102.1"/>
    </source>
</evidence>
<dbReference type="GO" id="GO:0005524">
    <property type="term" value="F:ATP binding"/>
    <property type="evidence" value="ECO:0007669"/>
    <property type="project" value="InterPro"/>
</dbReference>
<evidence type="ECO:0000313" key="4">
    <source>
        <dbReference type="Proteomes" id="UP000663846"/>
    </source>
</evidence>
<protein>
    <recommendedName>
        <fullName evidence="2">Protein kinase domain-containing protein</fullName>
    </recommendedName>
</protein>
<sequence length="487" mass="54278">MPPRPLSATFDRPLSPLVQQPLGDLPEDVSDDRTSLTIAEQAWSSHQHYLESNGFILRPRLRQGWKPSWLGTGEDPSKYEDSIRITELGIADAIRASDGAQVVLKAVRSTPATNVTLLGQPDELGILKRLHTPPFTGHVCNHAVPLLGSLPMPCTTEGSIAVLPLLRVYDDPPFVNVGEAIEFMKQLLRGLAFMHAQNVAHRDIKPSNIMMAGDVLYDQPFHPVAQSLSLDAQTILRPHARHELDSHRRHDGESAVRYYYINFSRAGYLPPGTAVDGKPKSRLLRCSRGQLGRFPEAMLTTGHDPFKADVYCLGKYVIDDLIMRHLALAPFTSVARYMTRRDPRTRPTAAEAFAHFETIRGSFEAKCLSIPLDNKGHSVKPHLPIRSPRRTMSTLNISNRNSQHSYSSWSSIDSARTLVEEISSPVKEVLKGHEPVTRTVLKETIRPVKQMPIPASAPIQPEKRTLERKKTKSKWGSLRAAIVGISR</sequence>
<dbReference type="InterPro" id="IPR000719">
    <property type="entry name" value="Prot_kinase_dom"/>
</dbReference>
<dbReference type="GO" id="GO:0005737">
    <property type="term" value="C:cytoplasm"/>
    <property type="evidence" value="ECO:0007669"/>
    <property type="project" value="TreeGrafter"/>
</dbReference>
<dbReference type="Pfam" id="PF00069">
    <property type="entry name" value="Pkinase"/>
    <property type="match status" value="1"/>
</dbReference>
<dbReference type="PROSITE" id="PS00108">
    <property type="entry name" value="PROTEIN_KINASE_ST"/>
    <property type="match status" value="1"/>
</dbReference>